<organism evidence="1 2">
    <name type="scientific">Candidatus Methanomarinus sp</name>
    <dbReference type="NCBI Taxonomy" id="3386244"/>
    <lineage>
        <taxon>Archaea</taxon>
        <taxon>Methanobacteriati</taxon>
        <taxon>Methanobacteriota</taxon>
        <taxon>Stenosarchaea group</taxon>
        <taxon>Methanomicrobia</taxon>
        <taxon>Methanosarcinales</taxon>
        <taxon>ANME-2 cluster</taxon>
        <taxon>Candidatus Methanocomedenaceae</taxon>
        <taxon>Candidatus Methanomarinus</taxon>
    </lineage>
</organism>
<evidence type="ECO:0000313" key="2">
    <source>
        <dbReference type="Proteomes" id="UP000315423"/>
    </source>
</evidence>
<comment type="caution">
    <text evidence="1">The sequence shown here is derived from an EMBL/GenBank/DDBJ whole genome shotgun (WGS) entry which is preliminary data.</text>
</comment>
<proteinExistence type="predicted"/>
<evidence type="ECO:0000313" key="1">
    <source>
        <dbReference type="EMBL" id="TKY91120.1"/>
    </source>
</evidence>
<keyword evidence="1" id="KW-0032">Aminotransferase</keyword>
<name>A0AC61S8X0_9EURY</name>
<dbReference type="Proteomes" id="UP000315423">
    <property type="component" value="Unassembled WGS sequence"/>
</dbReference>
<accession>A0AC61S8X0</accession>
<dbReference type="EMBL" id="QYBA01000257">
    <property type="protein sequence ID" value="TKY91120.1"/>
    <property type="molecule type" value="Genomic_DNA"/>
</dbReference>
<reference evidence="1" key="1">
    <citation type="submission" date="2018-09" db="EMBL/GenBank/DDBJ databases">
        <title>A genomic encyclopedia of anaerobic methanotrophic archaea.</title>
        <authorList>
            <person name="Skennerton C.T."/>
            <person name="Chadwick G.L."/>
            <person name="Laso-Perez R."/>
            <person name="Leu A.O."/>
            <person name="Speth D.R."/>
            <person name="Yu H."/>
            <person name="Morgan-Lang C."/>
            <person name="Hatzenpichler R."/>
            <person name="Goudeau D."/>
            <person name="Malmstrom R."/>
            <person name="Woyke T."/>
            <person name="Hallam S."/>
            <person name="Tyson G.W."/>
            <person name="Wegener G."/>
            <person name="Boetius A."/>
            <person name="Orphan V.J."/>
        </authorList>
    </citation>
    <scope>NUCLEOTIDE SEQUENCE</scope>
    <source>
        <strain evidence="1">CONS3730D10UFb2</strain>
    </source>
</reference>
<sequence length="433" mass="47898">MNVSGLTGQRKKEIIERDSKVISPSSSRPYPLVVDRANGVIITDVEGRRYIDFAAGIAVMNIGYSNPDVLQAITMQMEKMSHCAFPDFFAEPPVKLAEKLRSLTGYERVFFCNSGTESVEAALKLVMWKTHRQGLLGFYGAFHGRTLGSLSLTCSKIIQKEHFPSFRVVHTHYAYCYRCPLHLKYPDCGIECAKQIETVIFKQELSSKDIAAIVVEPILGEGGYIIPPQEFHREIRRICDDHNIMMIADEVQSGCYRTGTFMAMENFKVRADVVCMAKALGAGLPLGAMLSDGHIMDWPPGTHSNTFGGNLAASAGSLAALEFMEKEDLGNNARQVGSHIMKRLHKMQDDYPVIGDVRGLGLMIGVEIVKSDGSIDPKVRDRIVVEGFKKGIILLPCGDSVIRISPPLIITKEEADIGLDRFEEALKKVKPSD</sequence>
<keyword evidence="1" id="KW-0808">Transferase</keyword>
<gene>
    <name evidence="1" type="ORF">C5S46_07480</name>
</gene>
<protein>
    <submittedName>
        <fullName evidence="1">Aminotransferase class III-fold pyridoxal phosphate-dependent enzyme</fullName>
    </submittedName>
</protein>